<reference evidence="1" key="1">
    <citation type="submission" date="2020-02" db="EMBL/GenBank/DDBJ databases">
        <authorList>
            <person name="Meier V. D."/>
        </authorList>
    </citation>
    <scope>NUCLEOTIDE SEQUENCE</scope>
    <source>
        <strain evidence="1">AVDCRST_MAG26</strain>
    </source>
</reference>
<organism evidence="1">
    <name type="scientific">uncultured Chloroflexia bacterium</name>
    <dbReference type="NCBI Taxonomy" id="1672391"/>
    <lineage>
        <taxon>Bacteria</taxon>
        <taxon>Bacillati</taxon>
        <taxon>Chloroflexota</taxon>
        <taxon>Chloroflexia</taxon>
        <taxon>environmental samples</taxon>
    </lineage>
</organism>
<protein>
    <submittedName>
        <fullName evidence="1">Uncharacterized protein</fullName>
    </submittedName>
</protein>
<dbReference type="AlphaFoldDB" id="A0A6J4H899"/>
<proteinExistence type="predicted"/>
<evidence type="ECO:0000313" key="1">
    <source>
        <dbReference type="EMBL" id="CAA9216416.1"/>
    </source>
</evidence>
<gene>
    <name evidence="1" type="ORF">AVDCRST_MAG26-332</name>
</gene>
<sequence>MRVFGHNRSQGPSWMVAIVIFVGLLLLLHLGRGGTGAGRPLEQHFAAGRPEPRQGQLTLPPLPSSVAGMARTAAARIAGGRGGPALTPVAEGSSLRVEITNIRRQAAGLQIKGLVANTGSQPLPVSLGEFRFTDGTGTVYTAESAASTLLQPGQRAPLDLTLPIANTGDLTLDVQVEGEAPLRMVLIQGSP</sequence>
<dbReference type="EMBL" id="CADCTK010000078">
    <property type="protein sequence ID" value="CAA9216416.1"/>
    <property type="molecule type" value="Genomic_DNA"/>
</dbReference>
<accession>A0A6J4H899</accession>
<name>A0A6J4H899_9CHLR</name>